<dbReference type="Pfam" id="PF05680">
    <property type="entry name" value="ATP-synt_E"/>
    <property type="match status" value="1"/>
</dbReference>
<dbReference type="GO" id="GO:0015078">
    <property type="term" value="F:proton transmembrane transporter activity"/>
    <property type="evidence" value="ECO:0007669"/>
    <property type="project" value="InterPro"/>
</dbReference>
<dbReference type="EMBL" id="KQ245913">
    <property type="protein sequence ID" value="KNC73219.1"/>
    <property type="molecule type" value="Genomic_DNA"/>
</dbReference>
<evidence type="ECO:0000256" key="6">
    <source>
        <dbReference type="ARBA" id="ARBA00022792"/>
    </source>
</evidence>
<dbReference type="GO" id="GO:0015986">
    <property type="term" value="P:proton motive force-driven ATP synthesis"/>
    <property type="evidence" value="ECO:0007669"/>
    <property type="project" value="InterPro"/>
</dbReference>
<gene>
    <name evidence="11" type="ORF">SARC_14221</name>
</gene>
<evidence type="ECO:0000313" key="11">
    <source>
        <dbReference type="EMBL" id="KNC73219.1"/>
    </source>
</evidence>
<dbReference type="GO" id="GO:0005743">
    <property type="term" value="C:mitochondrial inner membrane"/>
    <property type="evidence" value="ECO:0007669"/>
    <property type="project" value="UniProtKB-SubCell"/>
</dbReference>
<evidence type="ECO:0000256" key="1">
    <source>
        <dbReference type="ARBA" id="ARBA00004273"/>
    </source>
</evidence>
<dbReference type="AlphaFoldDB" id="A0A0L0F921"/>
<keyword evidence="6" id="KW-0999">Mitochondrion inner membrane</keyword>
<keyword evidence="7" id="KW-0406">Ion transport</keyword>
<dbReference type="InterPro" id="IPR008386">
    <property type="entry name" value="ATP_synth_F0_esu_mt"/>
</dbReference>
<keyword evidence="9" id="KW-0472">Membrane</keyword>
<name>A0A0L0F921_9EUKA</name>
<evidence type="ECO:0000256" key="8">
    <source>
        <dbReference type="ARBA" id="ARBA00023128"/>
    </source>
</evidence>
<keyword evidence="3" id="KW-0813">Transport</keyword>
<protein>
    <submittedName>
        <fullName evidence="11">Uncharacterized protein</fullName>
    </submittedName>
</protein>
<keyword evidence="4" id="KW-0138">CF(0)</keyword>
<accession>A0A0L0F921</accession>
<evidence type="ECO:0000256" key="7">
    <source>
        <dbReference type="ARBA" id="ARBA00023065"/>
    </source>
</evidence>
<keyword evidence="8" id="KW-0496">Mitochondrion</keyword>
<dbReference type="GeneID" id="25914725"/>
<evidence type="ECO:0000256" key="10">
    <source>
        <dbReference type="ARBA" id="ARBA00023310"/>
    </source>
</evidence>
<evidence type="ECO:0000256" key="9">
    <source>
        <dbReference type="ARBA" id="ARBA00023136"/>
    </source>
</evidence>
<keyword evidence="12" id="KW-1185">Reference proteome</keyword>
<comment type="similarity">
    <text evidence="2">Belongs to the ATPase e subunit family.</text>
</comment>
<evidence type="ECO:0000313" key="12">
    <source>
        <dbReference type="Proteomes" id="UP000054560"/>
    </source>
</evidence>
<evidence type="ECO:0000256" key="5">
    <source>
        <dbReference type="ARBA" id="ARBA00022781"/>
    </source>
</evidence>
<evidence type="ECO:0000256" key="4">
    <source>
        <dbReference type="ARBA" id="ARBA00022547"/>
    </source>
</evidence>
<reference evidence="11 12" key="1">
    <citation type="submission" date="2011-02" db="EMBL/GenBank/DDBJ databases">
        <title>The Genome Sequence of Sphaeroforma arctica JP610.</title>
        <authorList>
            <consortium name="The Broad Institute Genome Sequencing Platform"/>
            <person name="Russ C."/>
            <person name="Cuomo C."/>
            <person name="Young S.K."/>
            <person name="Zeng Q."/>
            <person name="Gargeya S."/>
            <person name="Alvarado L."/>
            <person name="Berlin A."/>
            <person name="Chapman S.B."/>
            <person name="Chen Z."/>
            <person name="Freedman E."/>
            <person name="Gellesch M."/>
            <person name="Goldberg J."/>
            <person name="Griggs A."/>
            <person name="Gujja S."/>
            <person name="Heilman E."/>
            <person name="Heiman D."/>
            <person name="Howarth C."/>
            <person name="Mehta T."/>
            <person name="Neiman D."/>
            <person name="Pearson M."/>
            <person name="Roberts A."/>
            <person name="Saif S."/>
            <person name="Shea T."/>
            <person name="Shenoy N."/>
            <person name="Sisk P."/>
            <person name="Stolte C."/>
            <person name="Sykes S."/>
            <person name="White J."/>
            <person name="Yandava C."/>
            <person name="Burger G."/>
            <person name="Gray M.W."/>
            <person name="Holland P.W.H."/>
            <person name="King N."/>
            <person name="Lang F.B.F."/>
            <person name="Roger A.J."/>
            <person name="Ruiz-Trillo I."/>
            <person name="Haas B."/>
            <person name="Nusbaum C."/>
            <person name="Birren B."/>
        </authorList>
    </citation>
    <scope>NUCLEOTIDE SEQUENCE [LARGE SCALE GENOMIC DNA]</scope>
    <source>
        <strain evidence="11 12">JP610</strain>
    </source>
</reference>
<dbReference type="RefSeq" id="XP_014147121.1">
    <property type="nucleotide sequence ID" value="XM_014291646.1"/>
</dbReference>
<sequence length="97" mass="10788">MKALPDFPPFMHIGLLRWARYVALGSGLVYGFVHSRGVAKKEAIRVKHAEYMHVMQAKKDAEYADLVARANRVEGGVVTDPNDPAFDLDKLVAAYSK</sequence>
<keyword evidence="10" id="KW-0066">ATP synthesis</keyword>
<evidence type="ECO:0000256" key="2">
    <source>
        <dbReference type="ARBA" id="ARBA00007333"/>
    </source>
</evidence>
<dbReference type="OrthoDB" id="2125027at2759"/>
<keyword evidence="5" id="KW-0375">Hydrogen ion transport</keyword>
<organism evidence="11 12">
    <name type="scientific">Sphaeroforma arctica JP610</name>
    <dbReference type="NCBI Taxonomy" id="667725"/>
    <lineage>
        <taxon>Eukaryota</taxon>
        <taxon>Ichthyosporea</taxon>
        <taxon>Ichthyophonida</taxon>
        <taxon>Sphaeroforma</taxon>
    </lineage>
</organism>
<dbReference type="GO" id="GO:0045259">
    <property type="term" value="C:proton-transporting ATP synthase complex"/>
    <property type="evidence" value="ECO:0007669"/>
    <property type="project" value="UniProtKB-KW"/>
</dbReference>
<evidence type="ECO:0000256" key="3">
    <source>
        <dbReference type="ARBA" id="ARBA00022448"/>
    </source>
</evidence>
<proteinExistence type="inferred from homology"/>
<dbReference type="Proteomes" id="UP000054560">
    <property type="component" value="Unassembled WGS sequence"/>
</dbReference>
<comment type="subcellular location">
    <subcellularLocation>
        <location evidence="1">Mitochondrion inner membrane</location>
    </subcellularLocation>
</comment>